<reference evidence="4 5" key="1">
    <citation type="journal article" date="2017" name="Front. Microbiol.">
        <title>Phaeobacter piscinae sp. nov., a species of the Roseobacter group and potential aquaculture probiont.</title>
        <authorList>
            <person name="Sonnenschein E.C."/>
            <person name="Phippen C.B.W."/>
            <person name="Nielsen K.F."/>
            <person name="Mateiu R.V."/>
            <person name="Melchiorsen J."/>
            <person name="Gram L."/>
            <person name="Overmann J."/>
            <person name="Freese H.M."/>
        </authorList>
    </citation>
    <scope>NUCLEOTIDE SEQUENCE [LARGE SCALE GENOMIC DNA]</scope>
    <source>
        <strain evidence="4 5">P13</strain>
    </source>
</reference>
<dbReference type="InterPro" id="IPR038161">
    <property type="entry name" value="VirB9/CagX/TrbG_C_sf"/>
</dbReference>
<dbReference type="InterPro" id="IPR010258">
    <property type="entry name" value="Conjugal_tfr_TrbG/VirB9/CagX"/>
</dbReference>
<evidence type="ECO:0000256" key="1">
    <source>
        <dbReference type="ARBA" id="ARBA00006135"/>
    </source>
</evidence>
<proteinExistence type="inferred from homology"/>
<name>A0AAN1GVP2_9RHOB</name>
<evidence type="ECO:0000256" key="2">
    <source>
        <dbReference type="ARBA" id="ARBA00022729"/>
    </source>
</evidence>
<sequence length="253" mass="28716">MIRRLVITFALLLAAAPAFAETKPRSLPSDPRIRQYSFDPHTVYRLDVFMKFITSIHFAPGEQIESIQIGDSASWEVVRLSRGDVLSVKPLIHGAYTNMTVLTDRRAYTFELRAKNANVGSHHLNYRISFRYPKEEAQRRAARNAIQSRPKDYNYVAAGDQGLKPEHVYDDGVATYFRWPSGEPRPAIFRVDAQGREAIVNVRTTKDGFIVDSTSERWTIRKGVRELCVAHRDVIDTLPQGQTAQPANSGERK</sequence>
<protein>
    <submittedName>
        <fullName evidence="4">Type IV secretory pathway, VirB9 component</fullName>
    </submittedName>
</protein>
<dbReference type="Gene3D" id="2.60.40.2500">
    <property type="match status" value="1"/>
</dbReference>
<accession>A0AAN1GVP2</accession>
<organism evidence="4 5">
    <name type="scientific">Phaeobacter piscinae</name>
    <dbReference type="NCBI Taxonomy" id="1580596"/>
    <lineage>
        <taxon>Bacteria</taxon>
        <taxon>Pseudomonadati</taxon>
        <taxon>Pseudomonadota</taxon>
        <taxon>Alphaproteobacteria</taxon>
        <taxon>Rhodobacterales</taxon>
        <taxon>Roseobacteraceae</taxon>
        <taxon>Phaeobacter</taxon>
    </lineage>
</organism>
<dbReference type="RefSeq" id="WP_096873624.1">
    <property type="nucleotide sequence ID" value="NZ_CP010774.1"/>
</dbReference>
<comment type="similarity">
    <text evidence="1">Belongs to the TrbG/VirB9 family.</text>
</comment>
<evidence type="ECO:0000313" key="5">
    <source>
        <dbReference type="Proteomes" id="UP000218606"/>
    </source>
</evidence>
<geneLocation type="plasmid" evidence="5">
    <name>pp13_g</name>
</geneLocation>
<gene>
    <name evidence="4" type="ORF">PhaeoP13_04136</name>
</gene>
<dbReference type="Pfam" id="PF03524">
    <property type="entry name" value="CagX"/>
    <property type="match status" value="1"/>
</dbReference>
<keyword evidence="2 3" id="KW-0732">Signal</keyword>
<dbReference type="InterPro" id="IPR033645">
    <property type="entry name" value="VirB9/CagX/TrbG_C"/>
</dbReference>
<feature type="chain" id="PRO_5042940054" evidence="3">
    <location>
        <begin position="21"/>
        <end position="253"/>
    </location>
</feature>
<keyword evidence="4" id="KW-0614">Plasmid</keyword>
<evidence type="ECO:0000256" key="3">
    <source>
        <dbReference type="SAM" id="SignalP"/>
    </source>
</evidence>
<dbReference type="CDD" id="cd06911">
    <property type="entry name" value="VirB9_CagX_TrbG"/>
    <property type="match status" value="1"/>
</dbReference>
<dbReference type="Proteomes" id="UP000218606">
    <property type="component" value="Plasmid pP13_g"/>
</dbReference>
<dbReference type="EMBL" id="CP010774">
    <property type="protein sequence ID" value="ATG46018.1"/>
    <property type="molecule type" value="Genomic_DNA"/>
</dbReference>
<evidence type="ECO:0000313" key="4">
    <source>
        <dbReference type="EMBL" id="ATG46018.1"/>
    </source>
</evidence>
<feature type="signal peptide" evidence="3">
    <location>
        <begin position="1"/>
        <end position="20"/>
    </location>
</feature>
<dbReference type="AlphaFoldDB" id="A0AAN1GVP2"/>